<keyword evidence="2" id="KW-0732">Signal</keyword>
<dbReference type="EMBL" id="JAWWNJ010000048">
    <property type="protein sequence ID" value="KAK7017190.1"/>
    <property type="molecule type" value="Genomic_DNA"/>
</dbReference>
<evidence type="ECO:0000256" key="1">
    <source>
        <dbReference type="SAM" id="MobiDB-lite"/>
    </source>
</evidence>
<keyword evidence="4" id="KW-1185">Reference proteome</keyword>
<accession>A0AAW0AVD1</accession>
<reference evidence="3 4" key="1">
    <citation type="journal article" date="2024" name="J Genomics">
        <title>Draft genome sequencing and assembly of Favolaschia claudopus CIRM-BRFM 2984 isolated from oak limbs.</title>
        <authorList>
            <person name="Navarro D."/>
            <person name="Drula E."/>
            <person name="Chaduli D."/>
            <person name="Cazenave R."/>
            <person name="Ahrendt S."/>
            <person name="Wang J."/>
            <person name="Lipzen A."/>
            <person name="Daum C."/>
            <person name="Barry K."/>
            <person name="Grigoriev I.V."/>
            <person name="Favel A."/>
            <person name="Rosso M.N."/>
            <person name="Martin F."/>
        </authorList>
    </citation>
    <scope>NUCLEOTIDE SEQUENCE [LARGE SCALE GENOMIC DNA]</scope>
    <source>
        <strain evidence="3 4">CIRM-BRFM 2984</strain>
    </source>
</reference>
<name>A0AAW0AVD1_9AGAR</name>
<feature type="signal peptide" evidence="2">
    <location>
        <begin position="1"/>
        <end position="38"/>
    </location>
</feature>
<dbReference type="Proteomes" id="UP001362999">
    <property type="component" value="Unassembled WGS sequence"/>
</dbReference>
<dbReference type="AlphaFoldDB" id="A0AAW0AVD1"/>
<feature type="region of interest" description="Disordered" evidence="1">
    <location>
        <begin position="454"/>
        <end position="494"/>
    </location>
</feature>
<evidence type="ECO:0008006" key="5">
    <source>
        <dbReference type="Google" id="ProtNLM"/>
    </source>
</evidence>
<comment type="caution">
    <text evidence="3">The sequence shown here is derived from an EMBL/GenBank/DDBJ whole genome shotgun (WGS) entry which is preliminary data.</text>
</comment>
<protein>
    <recommendedName>
        <fullName evidence="5">C2H2-type domain-containing protein</fullName>
    </recommendedName>
</protein>
<feature type="chain" id="PRO_5043810438" description="C2H2-type domain-containing protein" evidence="2">
    <location>
        <begin position="39"/>
        <end position="610"/>
    </location>
</feature>
<evidence type="ECO:0000313" key="3">
    <source>
        <dbReference type="EMBL" id="KAK7017190.1"/>
    </source>
</evidence>
<sequence>MTKSESLGIKVRARHVFRRRWLVLMATLFLLFPPPSIPLPASPCLTLAARFHHILLKVSTLQCHIDQQDSHLSLTQNKWLCVRPQFTSNQISSTTPLLKHKSSLRPILSKLLKNYQALSSRKLLELKLSRCPTSPFPDSRLLIQAMFPETSLPLADFLSRSLFVRQCYLLKPQDRCRQSPLPSPVPVVGAGTDITQQKDLRVEVSLKPHSHLYSARPICLLAPAPFLPFSLPLTTPIFPLLNAAQNQNQNLLYPWIPEFGLYPPPDHLDLESNAYSAKNVNPVAVAIAAGPARHAIVIGSLRICFGAKELNCAYAAGTVHVNVNRGGAEGQGVWESWGGKYEYHYHGASAGYYAAASVSQDRIYIYPDDPDPSRVDTVGLGRRGLHQHSLPIPASDFEDSPQVETSNLGYAQPFFVNTTIPTHEDSELSSASEFQVSGYEWKALAFCEIQTPASFEKPPNSTRAREGDSTPLYAGDDGSVRSESPGSNSEIDTPGAVAALSGMFGRDTTEPVMGIRAQRLAASGAIRKGRIQRRLNASHWGVGNSLRSLPSPGIGTLGDDEAEASGIACMWDSKNSSCNSILLFKDLLRHLRQIHGVARYGTGLVSMCCR</sequence>
<feature type="compositionally biased region" description="Polar residues" evidence="1">
    <location>
        <begin position="481"/>
        <end position="491"/>
    </location>
</feature>
<organism evidence="3 4">
    <name type="scientific">Favolaschia claudopus</name>
    <dbReference type="NCBI Taxonomy" id="2862362"/>
    <lineage>
        <taxon>Eukaryota</taxon>
        <taxon>Fungi</taxon>
        <taxon>Dikarya</taxon>
        <taxon>Basidiomycota</taxon>
        <taxon>Agaricomycotina</taxon>
        <taxon>Agaricomycetes</taxon>
        <taxon>Agaricomycetidae</taxon>
        <taxon>Agaricales</taxon>
        <taxon>Marasmiineae</taxon>
        <taxon>Mycenaceae</taxon>
        <taxon>Favolaschia</taxon>
    </lineage>
</organism>
<evidence type="ECO:0000313" key="4">
    <source>
        <dbReference type="Proteomes" id="UP001362999"/>
    </source>
</evidence>
<evidence type="ECO:0000256" key="2">
    <source>
        <dbReference type="SAM" id="SignalP"/>
    </source>
</evidence>
<proteinExistence type="predicted"/>
<gene>
    <name evidence="3" type="ORF">R3P38DRAFT_3201571</name>
</gene>